<dbReference type="InterPro" id="IPR027417">
    <property type="entry name" value="P-loop_NTPase"/>
</dbReference>
<keyword evidence="14" id="KW-1185">Reference proteome</keyword>
<dbReference type="InterPro" id="IPR036640">
    <property type="entry name" value="ABC1_TM_sf"/>
</dbReference>
<dbReference type="CDD" id="cd18580">
    <property type="entry name" value="ABC_6TM_ABCC_D2"/>
    <property type="match status" value="1"/>
</dbReference>
<protein>
    <recommendedName>
        <fullName evidence="16">P-loop containing nucleoside triphosphate hydrolase protein</fullName>
    </recommendedName>
</protein>
<evidence type="ECO:0000313" key="14">
    <source>
        <dbReference type="Proteomes" id="UP000039324"/>
    </source>
</evidence>
<dbReference type="SUPFAM" id="SSF90123">
    <property type="entry name" value="ABC transporter transmembrane region"/>
    <property type="match status" value="2"/>
</dbReference>
<dbReference type="Proteomes" id="UP000039324">
    <property type="component" value="Unassembled WGS sequence"/>
</dbReference>
<evidence type="ECO:0008006" key="16">
    <source>
        <dbReference type="Google" id="ProtNLM"/>
    </source>
</evidence>
<feature type="transmembrane region" description="Helical" evidence="9">
    <location>
        <begin position="851"/>
        <end position="872"/>
    </location>
</feature>
<dbReference type="FunFam" id="3.40.50.300:FF:000997">
    <property type="entry name" value="Multidrug resistance-associated protein 1"/>
    <property type="match status" value="1"/>
</dbReference>
<feature type="transmembrane region" description="Helical" evidence="9">
    <location>
        <begin position="325"/>
        <end position="342"/>
    </location>
</feature>
<feature type="domain" description="ABC transporter" evidence="10">
    <location>
        <begin position="387"/>
        <end position="609"/>
    </location>
</feature>
<dbReference type="GO" id="GO:0016887">
    <property type="term" value="F:ATP hydrolysis activity"/>
    <property type="evidence" value="ECO:0007669"/>
    <property type="project" value="InterPro"/>
</dbReference>
<dbReference type="PROSITE" id="PS50893">
    <property type="entry name" value="ABC_TRANSPORTER_2"/>
    <property type="match status" value="2"/>
</dbReference>
<dbReference type="InterPro" id="IPR003593">
    <property type="entry name" value="AAA+_ATPase"/>
</dbReference>
<reference evidence="13 15" key="2">
    <citation type="submission" date="2018-03" db="EMBL/GenBank/DDBJ databases">
        <authorList>
            <person name="Fogelqvist J."/>
        </authorList>
    </citation>
    <scope>NUCLEOTIDE SEQUENCE [LARGE SCALE GENOMIC DNA]</scope>
</reference>
<evidence type="ECO:0000256" key="7">
    <source>
        <dbReference type="ARBA" id="ARBA00023136"/>
    </source>
</evidence>
<dbReference type="PANTHER" id="PTHR24223">
    <property type="entry name" value="ATP-BINDING CASSETTE SUB-FAMILY C"/>
    <property type="match status" value="1"/>
</dbReference>
<feature type="transmembrane region" description="Helical" evidence="9">
    <location>
        <begin position="1038"/>
        <end position="1058"/>
    </location>
</feature>
<sequence length="1414" mass="153254">MANAEKRDDARPFVVGASNFLSRWSLVWVLKLIVKSATSGPDAIVFALEPQQTAEATGDALQRAIRQHPGNLQRALISAFGASYALLGVFKIVWGVCTWGTAYYVLEQMMRHPSHSLAFALLGATVVGAIAIQRLFTGTFAARAKIRSALTAQVFQKSLLLSSRHVQVGSIVNLVSTDIEAVADCAMHVHFLWSGIIETISVLVIAVIIAGVSSAVSIVIVLLTVPVQLYIGYLVSAKSSVWIANSGKRVHLMTEVLTAVKLIKFYTWEAHFAERVRDVRQIEASAAARQIWLRAANFAVVMGAPVMAALGCLLFMQLSGAQLDAVTAFTLLSLFNTLRYPLFSMPMAVKSLASARNALASLSTFFELSENADQRVVLDDDASRPAIEFANATLHWDGLDSPTLDNVNVSVRKGEILAVVGDIGSGKSSLLAAILGQMDIRKGTVTVQGRVSYCPQEAWLLNETVFDNIVFGSAYDAARYERVIDVCQLKSDFQMFDGGDRMKISERGANLSGGQRQRISLARAVYSNSEIILLDDPLSALDQQVGRAIFDRCFREYLSDRAVVLVTHGLQYLPQCSAVAVMADGGVREYGTCSDLMAIPNGVLATLMAEHTDIDVDDVDEDENAAARGVALPKDSSDDEEYQGPRRRRSKEAASDSTSTLRRRSLERVRIDTAGGRHELLEMTAIPSVAVAAERGDEPSDSGDFEALLGANQMTLKRVSMLNSSLTVNAEVLCRKAELDHMQVGPYARTVGGGTHAYQTTLINNELLTLTAPAAPAEQGEDLQEPGVRPSPLRRYLSLEGGLGQAIGIIVLFFAVHGLRLMGDVWVKVWQGSNGDGLKETFSLGPVMDSIVYSVLGVLFTLGVLLRGHWLARATAAKARRLHDDMVESLLTAPMEFYDRTPLGAILQSSSKHQADADDRLPDAALQFLMYLPLAVGAIMVVIWQSPRPVYVLLVVAGMAVFVAILIALPKMSGVITHCENGEAVAKPLLFSHVATSLEGIFSIRAFSMEARFKSELFQHLDSVASYQMALQSVKSFVALYVDVACAVIVYSSALLFVEFPTSASTIGLALSNALQLVIFVQWTLRMFEEVMSSVSSVDALRSFGDGSVPAEAPAVVESELLDDDWPDSGLITFRNVVLRYTRYGVAVLKRVNFVIKPREKVGIVGRTGSGKSTLLVALLRIVELSGGKIFVDNVDISRIGLRDLRKRIAIIPQEPVVFGGTVRSNLDPYDEYDDAAMWHALGAVGLADHVRGMAGGLDAVCADHGANFSLGQRQLFCIARAILTKAKVVVLDEATAAIDAKTDAMVQKAFAVNFADCTVLTIAHRLNTIIESDKVLFMDRGQVAEFDRPTTLLSNPDGAFSSLVAQTGPDSARKLRQLAQAKAEQDELRVLDEPHNDEAAFLDALARPVDPVD</sequence>
<dbReference type="STRING" id="37360.A0A0G4J6X3"/>
<dbReference type="GO" id="GO:0016020">
    <property type="term" value="C:membrane"/>
    <property type="evidence" value="ECO:0007669"/>
    <property type="project" value="UniProtKB-SubCell"/>
</dbReference>
<evidence type="ECO:0000256" key="2">
    <source>
        <dbReference type="ARBA" id="ARBA00022448"/>
    </source>
</evidence>
<keyword evidence="4" id="KW-0547">Nucleotide-binding</keyword>
<evidence type="ECO:0000259" key="10">
    <source>
        <dbReference type="PROSITE" id="PS50893"/>
    </source>
</evidence>
<dbReference type="EMBL" id="OVEO01000004">
    <property type="protein sequence ID" value="SPQ95591.1"/>
    <property type="molecule type" value="Genomic_DNA"/>
</dbReference>
<feature type="region of interest" description="Disordered" evidence="8">
    <location>
        <begin position="627"/>
        <end position="664"/>
    </location>
</feature>
<evidence type="ECO:0000256" key="1">
    <source>
        <dbReference type="ARBA" id="ARBA00004141"/>
    </source>
</evidence>
<dbReference type="OrthoDB" id="6500128at2759"/>
<dbReference type="PROSITE" id="PS50929">
    <property type="entry name" value="ABC_TM1F"/>
    <property type="match status" value="2"/>
</dbReference>
<evidence type="ECO:0000313" key="12">
    <source>
        <dbReference type="EMBL" id="CEP03353.1"/>
    </source>
</evidence>
<accession>A0A0G4J6X3</accession>
<dbReference type="InterPro" id="IPR044746">
    <property type="entry name" value="ABCC_6TM_D1"/>
</dbReference>
<evidence type="ECO:0000313" key="13">
    <source>
        <dbReference type="EMBL" id="SPQ95591.1"/>
    </source>
</evidence>
<dbReference type="CDD" id="cd18579">
    <property type="entry name" value="ABC_6TM_ABCC_D1"/>
    <property type="match status" value="1"/>
</dbReference>
<evidence type="ECO:0000256" key="3">
    <source>
        <dbReference type="ARBA" id="ARBA00022692"/>
    </source>
</evidence>
<dbReference type="SMART" id="SM00382">
    <property type="entry name" value="AAA"/>
    <property type="match status" value="2"/>
</dbReference>
<evidence type="ECO:0000256" key="8">
    <source>
        <dbReference type="SAM" id="MobiDB-lite"/>
    </source>
</evidence>
<keyword evidence="5" id="KW-0067">ATP-binding</keyword>
<feature type="transmembrane region" description="Helical" evidence="9">
    <location>
        <begin position="924"/>
        <end position="944"/>
    </location>
</feature>
<dbReference type="InterPro" id="IPR050173">
    <property type="entry name" value="ABC_transporter_C-like"/>
</dbReference>
<name>A0A0G4J6X3_PLABS</name>
<gene>
    <name evidence="12" type="ORF">PBRA_003113</name>
    <name evidence="13" type="ORF">PLBR_LOCUS2806</name>
</gene>
<feature type="domain" description="ABC transporter" evidence="10">
    <location>
        <begin position="1132"/>
        <end position="1366"/>
    </location>
</feature>
<keyword evidence="13" id="KW-0496">Mitochondrion</keyword>
<reference evidence="12 14" key="1">
    <citation type="submission" date="2015-02" db="EMBL/GenBank/DDBJ databases">
        <authorList>
            <person name="Chooi Y.-H."/>
        </authorList>
    </citation>
    <scope>NUCLEOTIDE SEQUENCE [LARGE SCALE GENOMIC DNA]</scope>
    <source>
        <strain evidence="12">E3</strain>
    </source>
</reference>
<dbReference type="GO" id="GO:0005524">
    <property type="term" value="F:ATP binding"/>
    <property type="evidence" value="ECO:0007669"/>
    <property type="project" value="UniProtKB-KW"/>
</dbReference>
<evidence type="ECO:0000256" key="4">
    <source>
        <dbReference type="ARBA" id="ARBA00022741"/>
    </source>
</evidence>
<dbReference type="EMBL" id="CDSF01000144">
    <property type="protein sequence ID" value="CEP03353.1"/>
    <property type="molecule type" value="Genomic_DNA"/>
</dbReference>
<dbReference type="Pfam" id="PF00005">
    <property type="entry name" value="ABC_tran"/>
    <property type="match status" value="2"/>
</dbReference>
<dbReference type="InterPro" id="IPR011527">
    <property type="entry name" value="ABC1_TM_dom"/>
</dbReference>
<dbReference type="GO" id="GO:0140359">
    <property type="term" value="F:ABC-type transporter activity"/>
    <property type="evidence" value="ECO:0007669"/>
    <property type="project" value="InterPro"/>
</dbReference>
<keyword evidence="2" id="KW-0813">Transport</keyword>
<dbReference type="Gene3D" id="1.20.1560.10">
    <property type="entry name" value="ABC transporter type 1, transmembrane domain"/>
    <property type="match status" value="2"/>
</dbReference>
<geneLocation type="mitochondrion" evidence="13"/>
<keyword evidence="3 9" id="KW-0812">Transmembrane</keyword>
<dbReference type="PROSITE" id="PS00211">
    <property type="entry name" value="ABC_TRANSPORTER_1"/>
    <property type="match status" value="2"/>
</dbReference>
<dbReference type="OMA" id="HIDCTLS"/>
<feature type="domain" description="ABC transmembrane type-1" evidence="11">
    <location>
        <begin position="807"/>
        <end position="1093"/>
    </location>
</feature>
<evidence type="ECO:0000256" key="5">
    <source>
        <dbReference type="ARBA" id="ARBA00022840"/>
    </source>
</evidence>
<feature type="transmembrane region" description="Helical" evidence="9">
    <location>
        <begin position="75"/>
        <end position="96"/>
    </location>
</feature>
<dbReference type="Proteomes" id="UP000290189">
    <property type="component" value="Unassembled WGS sequence"/>
</dbReference>
<feature type="transmembrane region" description="Helical" evidence="9">
    <location>
        <begin position="298"/>
        <end position="319"/>
    </location>
</feature>
<feature type="transmembrane region" description="Helical" evidence="9">
    <location>
        <begin position="215"/>
        <end position="235"/>
    </location>
</feature>
<feature type="transmembrane region" description="Helical" evidence="9">
    <location>
        <begin position="796"/>
        <end position="816"/>
    </location>
</feature>
<keyword evidence="6 9" id="KW-1133">Transmembrane helix</keyword>
<dbReference type="Pfam" id="PF00664">
    <property type="entry name" value="ABC_membrane"/>
    <property type="match status" value="2"/>
</dbReference>
<dbReference type="InterPro" id="IPR044726">
    <property type="entry name" value="ABCC_6TM_D2"/>
</dbReference>
<feature type="transmembrane region" description="Helical" evidence="9">
    <location>
        <begin position="191"/>
        <end position="209"/>
    </location>
</feature>
<evidence type="ECO:0000259" key="11">
    <source>
        <dbReference type="PROSITE" id="PS50929"/>
    </source>
</evidence>
<dbReference type="FunFam" id="3.40.50.300:FF:000163">
    <property type="entry name" value="Multidrug resistance-associated protein member 4"/>
    <property type="match status" value="1"/>
</dbReference>
<dbReference type="PANTHER" id="PTHR24223:SF447">
    <property type="entry name" value="MULTIDRUG RESISTANCE-ASSOCIATED PROTEIN 5"/>
    <property type="match status" value="1"/>
</dbReference>
<evidence type="ECO:0000256" key="9">
    <source>
        <dbReference type="SAM" id="Phobius"/>
    </source>
</evidence>
<dbReference type="CDD" id="cd03244">
    <property type="entry name" value="ABCC_MRP_domain2"/>
    <property type="match status" value="1"/>
</dbReference>
<dbReference type="Gene3D" id="3.40.50.300">
    <property type="entry name" value="P-loop containing nucleotide triphosphate hydrolases"/>
    <property type="match status" value="2"/>
</dbReference>
<dbReference type="SUPFAM" id="SSF52540">
    <property type="entry name" value="P-loop containing nucleoside triphosphate hydrolases"/>
    <property type="match status" value="2"/>
</dbReference>
<evidence type="ECO:0000256" key="6">
    <source>
        <dbReference type="ARBA" id="ARBA00022989"/>
    </source>
</evidence>
<proteinExistence type="predicted"/>
<feature type="transmembrane region" description="Helical" evidence="9">
    <location>
        <begin position="950"/>
        <end position="969"/>
    </location>
</feature>
<dbReference type="CDD" id="cd03250">
    <property type="entry name" value="ABCC_MRP_domain1"/>
    <property type="match status" value="1"/>
</dbReference>
<evidence type="ECO:0000313" key="15">
    <source>
        <dbReference type="Proteomes" id="UP000290189"/>
    </source>
</evidence>
<keyword evidence="7 9" id="KW-0472">Membrane</keyword>
<comment type="subcellular location">
    <subcellularLocation>
        <location evidence="1">Membrane</location>
        <topology evidence="1">Multi-pass membrane protein</topology>
    </subcellularLocation>
</comment>
<feature type="domain" description="ABC transmembrane type-1" evidence="11">
    <location>
        <begin position="117"/>
        <end position="354"/>
    </location>
</feature>
<organism evidence="12 14">
    <name type="scientific">Plasmodiophora brassicae</name>
    <name type="common">Clubroot disease agent</name>
    <dbReference type="NCBI Taxonomy" id="37360"/>
    <lineage>
        <taxon>Eukaryota</taxon>
        <taxon>Sar</taxon>
        <taxon>Rhizaria</taxon>
        <taxon>Endomyxa</taxon>
        <taxon>Phytomyxea</taxon>
        <taxon>Plasmodiophorida</taxon>
        <taxon>Plasmodiophoridae</taxon>
        <taxon>Plasmodiophora</taxon>
    </lineage>
</organism>
<dbReference type="InterPro" id="IPR017871">
    <property type="entry name" value="ABC_transporter-like_CS"/>
</dbReference>
<dbReference type="InterPro" id="IPR003439">
    <property type="entry name" value="ABC_transporter-like_ATP-bd"/>
</dbReference>
<feature type="transmembrane region" description="Helical" evidence="9">
    <location>
        <begin position="116"/>
        <end position="137"/>
    </location>
</feature>